<evidence type="ECO:0000313" key="1">
    <source>
        <dbReference type="EMBL" id="EOY26273.1"/>
    </source>
</evidence>
<dbReference type="AlphaFoldDB" id="A0A061GA44"/>
<sequence>MSPLCRISHPHAGEVLLAVDLQVASRRRTPPCHRSTGGLAGSPLAQPINPSAFPLGTDRSSPCRQPSLVVRWISLTLFSPVIGKSHLSSLLAPSFRRFDQISHEALDLVLSKSPRLMFPREHWINAPYGAPIYALWGARKQCSLWSTHLCSPGSTRTVLPREHPQWVFP</sequence>
<dbReference type="Gramene" id="EOY26273">
    <property type="protein sequence ID" value="EOY26273"/>
    <property type="gene ID" value="TCM_027750"/>
</dbReference>
<proteinExistence type="predicted"/>
<accession>A0A061GA44</accession>
<protein>
    <submittedName>
        <fullName evidence="1">Uncharacterized protein</fullName>
    </submittedName>
</protein>
<organism evidence="1 2">
    <name type="scientific">Theobroma cacao</name>
    <name type="common">Cacao</name>
    <name type="synonym">Cocoa</name>
    <dbReference type="NCBI Taxonomy" id="3641"/>
    <lineage>
        <taxon>Eukaryota</taxon>
        <taxon>Viridiplantae</taxon>
        <taxon>Streptophyta</taxon>
        <taxon>Embryophyta</taxon>
        <taxon>Tracheophyta</taxon>
        <taxon>Spermatophyta</taxon>
        <taxon>Magnoliopsida</taxon>
        <taxon>eudicotyledons</taxon>
        <taxon>Gunneridae</taxon>
        <taxon>Pentapetalae</taxon>
        <taxon>rosids</taxon>
        <taxon>malvids</taxon>
        <taxon>Malvales</taxon>
        <taxon>Malvaceae</taxon>
        <taxon>Byttnerioideae</taxon>
        <taxon>Theobroma</taxon>
    </lineage>
</organism>
<dbReference type="EMBL" id="CM001884">
    <property type="protein sequence ID" value="EOY26273.1"/>
    <property type="molecule type" value="Genomic_DNA"/>
</dbReference>
<dbReference type="HOGENOM" id="CLU_1581321_0_0_1"/>
<reference evidence="1 2" key="1">
    <citation type="journal article" date="2013" name="Genome Biol.">
        <title>The genome sequence of the most widely cultivated cacao type and its use to identify candidate genes regulating pod color.</title>
        <authorList>
            <person name="Motamayor J.C."/>
            <person name="Mockaitis K."/>
            <person name="Schmutz J."/>
            <person name="Haiminen N."/>
            <person name="Iii D.L."/>
            <person name="Cornejo O."/>
            <person name="Findley S.D."/>
            <person name="Zheng P."/>
            <person name="Utro F."/>
            <person name="Royaert S."/>
            <person name="Saski C."/>
            <person name="Jenkins J."/>
            <person name="Podicheti R."/>
            <person name="Zhao M."/>
            <person name="Scheffler B.E."/>
            <person name="Stack J.C."/>
            <person name="Feltus F.A."/>
            <person name="Mustiga G.M."/>
            <person name="Amores F."/>
            <person name="Phillips W."/>
            <person name="Marelli J.P."/>
            <person name="May G.D."/>
            <person name="Shapiro H."/>
            <person name="Ma J."/>
            <person name="Bustamante C.D."/>
            <person name="Schnell R.J."/>
            <person name="Main D."/>
            <person name="Gilbert D."/>
            <person name="Parida L."/>
            <person name="Kuhn D.N."/>
        </authorList>
    </citation>
    <scope>NUCLEOTIDE SEQUENCE [LARGE SCALE GENOMIC DNA]</scope>
    <source>
        <strain evidence="2">cv. Matina 1-6</strain>
    </source>
</reference>
<dbReference type="Proteomes" id="UP000026915">
    <property type="component" value="Chromosome 6"/>
</dbReference>
<gene>
    <name evidence="1" type="ORF">TCM_027750</name>
</gene>
<evidence type="ECO:0000313" key="2">
    <source>
        <dbReference type="Proteomes" id="UP000026915"/>
    </source>
</evidence>
<name>A0A061GA44_THECC</name>
<dbReference type="InParanoid" id="A0A061GA44"/>
<keyword evidence="2" id="KW-1185">Reference proteome</keyword>